<evidence type="ECO:0000256" key="6">
    <source>
        <dbReference type="ARBA" id="ARBA00023136"/>
    </source>
</evidence>
<keyword evidence="5 7" id="KW-1133">Transmembrane helix</keyword>
<feature type="transmembrane region" description="Helical" evidence="7">
    <location>
        <begin position="286"/>
        <end position="307"/>
    </location>
</feature>
<organism evidence="9 10">
    <name type="scientific">Methylophaga marina</name>
    <dbReference type="NCBI Taxonomy" id="45495"/>
    <lineage>
        <taxon>Bacteria</taxon>
        <taxon>Pseudomonadati</taxon>
        <taxon>Pseudomonadota</taxon>
        <taxon>Gammaproteobacteria</taxon>
        <taxon>Thiotrichales</taxon>
        <taxon>Piscirickettsiaceae</taxon>
        <taxon>Methylophaga</taxon>
    </lineage>
</organism>
<dbReference type="InterPro" id="IPR029151">
    <property type="entry name" value="Sensor-like_sf"/>
</dbReference>
<dbReference type="Gene3D" id="3.30.70.270">
    <property type="match status" value="1"/>
</dbReference>
<dbReference type="InterPro" id="IPR000160">
    <property type="entry name" value="GGDEF_dom"/>
</dbReference>
<dbReference type="PANTHER" id="PTHR45138:SF26">
    <property type="entry name" value="DIGUANYLATE CYCLASE"/>
    <property type="match status" value="1"/>
</dbReference>
<keyword evidence="6 7" id="KW-0472">Membrane</keyword>
<dbReference type="SUPFAM" id="SSF103190">
    <property type="entry name" value="Sensory domain-like"/>
    <property type="match status" value="1"/>
</dbReference>
<dbReference type="SMART" id="SM00267">
    <property type="entry name" value="GGDEF"/>
    <property type="match status" value="1"/>
</dbReference>
<dbReference type="CDD" id="cd01949">
    <property type="entry name" value="GGDEF"/>
    <property type="match status" value="1"/>
</dbReference>
<dbReference type="RefSeq" id="WP_286304859.1">
    <property type="nucleotide sequence ID" value="NZ_AP027741.1"/>
</dbReference>
<dbReference type="InterPro" id="IPR029787">
    <property type="entry name" value="Nucleotide_cyclase"/>
</dbReference>
<name>A0ABN0TCW9_9GAMM</name>
<dbReference type="SUPFAM" id="SSF55073">
    <property type="entry name" value="Nucleotide cyclase"/>
    <property type="match status" value="1"/>
</dbReference>
<keyword evidence="4 7" id="KW-0812">Transmembrane</keyword>
<evidence type="ECO:0000256" key="2">
    <source>
        <dbReference type="ARBA" id="ARBA00012528"/>
    </source>
</evidence>
<evidence type="ECO:0000256" key="7">
    <source>
        <dbReference type="SAM" id="Phobius"/>
    </source>
</evidence>
<evidence type="ECO:0000256" key="3">
    <source>
        <dbReference type="ARBA" id="ARBA00022475"/>
    </source>
</evidence>
<dbReference type="PANTHER" id="PTHR45138">
    <property type="entry name" value="REGULATORY COMPONENTS OF SENSORY TRANSDUCTION SYSTEM"/>
    <property type="match status" value="1"/>
</dbReference>
<reference evidence="9 10" key="1">
    <citation type="journal article" date="2019" name="Int. J. Syst. Evol. Microbiol.">
        <title>The Global Catalogue of Microorganisms (GCM) 10K type strain sequencing project: providing services to taxonomists for standard genome sequencing and annotation.</title>
        <authorList>
            <consortium name="The Broad Institute Genomics Platform"/>
            <consortium name="The Broad Institute Genome Sequencing Center for Infectious Disease"/>
            <person name="Wu L."/>
            <person name="Ma J."/>
        </authorList>
    </citation>
    <scope>NUCLEOTIDE SEQUENCE [LARGE SCALE GENOMIC DNA]</scope>
    <source>
        <strain evidence="9 10">JCM 6886</strain>
    </source>
</reference>
<dbReference type="Gene3D" id="3.30.450.20">
    <property type="entry name" value="PAS domain"/>
    <property type="match status" value="2"/>
</dbReference>
<dbReference type="Pfam" id="PF00990">
    <property type="entry name" value="GGDEF"/>
    <property type="match status" value="1"/>
</dbReference>
<gene>
    <name evidence="9" type="ORF">GCM10008964_07630</name>
</gene>
<dbReference type="InterPro" id="IPR050469">
    <property type="entry name" value="Diguanylate_Cyclase"/>
</dbReference>
<evidence type="ECO:0000256" key="5">
    <source>
        <dbReference type="ARBA" id="ARBA00022989"/>
    </source>
</evidence>
<dbReference type="EC" id="2.7.7.65" evidence="2"/>
<dbReference type="NCBIfam" id="TIGR00254">
    <property type="entry name" value="GGDEF"/>
    <property type="match status" value="1"/>
</dbReference>
<dbReference type="PROSITE" id="PS50887">
    <property type="entry name" value="GGDEF"/>
    <property type="match status" value="1"/>
</dbReference>
<evidence type="ECO:0000313" key="9">
    <source>
        <dbReference type="EMBL" id="GAA0218524.1"/>
    </source>
</evidence>
<accession>A0ABN0TCW9</accession>
<evidence type="ECO:0000256" key="4">
    <source>
        <dbReference type="ARBA" id="ARBA00022692"/>
    </source>
</evidence>
<dbReference type="Proteomes" id="UP001501476">
    <property type="component" value="Unassembled WGS sequence"/>
</dbReference>
<evidence type="ECO:0000256" key="1">
    <source>
        <dbReference type="ARBA" id="ARBA00004651"/>
    </source>
</evidence>
<protein>
    <recommendedName>
        <fullName evidence="2">diguanylate cyclase</fullName>
        <ecNumber evidence="2">2.7.7.65</ecNumber>
    </recommendedName>
</protein>
<feature type="transmembrane region" description="Helical" evidence="7">
    <location>
        <begin position="7"/>
        <end position="31"/>
    </location>
</feature>
<dbReference type="Pfam" id="PF02743">
    <property type="entry name" value="dCache_1"/>
    <property type="match status" value="1"/>
</dbReference>
<comment type="subcellular location">
    <subcellularLocation>
        <location evidence="1">Cell membrane</location>
        <topology evidence="1">Multi-pass membrane protein</topology>
    </subcellularLocation>
</comment>
<evidence type="ECO:0000259" key="8">
    <source>
        <dbReference type="PROSITE" id="PS50887"/>
    </source>
</evidence>
<dbReference type="InterPro" id="IPR043128">
    <property type="entry name" value="Rev_trsase/Diguanyl_cyclase"/>
</dbReference>
<keyword evidence="10" id="KW-1185">Reference proteome</keyword>
<feature type="domain" description="GGDEF" evidence="8">
    <location>
        <begin position="349"/>
        <end position="477"/>
    </location>
</feature>
<dbReference type="CDD" id="cd18773">
    <property type="entry name" value="PDC1_HK_sensor"/>
    <property type="match status" value="1"/>
</dbReference>
<sequence>MKNRKRLYTLIISIIVLMGFLATSLIGYFVARSSISQRLQQEMLPLTSDNIYSEIQRDLLHPLVISSLMANDVFVFDWVNEGELEPEKMQSYLSQIQEKYNTITAFFVSSKTQNYYHPTGILKKVSEDVEADAWYYKAKNANQPYLINIDRDTAEPNRLSIFVNYRVLDKKGEFIGVIGVGLSLLVVEELIENYQQRYGREIYFIDRQGQVMLQSSKYSKELHIQNKEGLDKVFTRILTTPSSSFSFNTVNGSTIYLNSRLVPEFDWYLIVEQVNDPSTEKVENALILNLMVSFAISLIVLFILHLASRGYQGRLETMATKDKLTGAINRQVFDSFFTQAVARGKRHQEALSLVLIDIDHFKQVNDNHGHQYGDYVLTAVAGIMRQQVREEDVVCRWGGEEFVLMLQDCNQNQAIKLANNIREAIAQHVFEYNGKKRQITVSAGVAEYQQQETMSQLIARADVSLYQAKNNGRNCVR</sequence>
<proteinExistence type="predicted"/>
<comment type="caution">
    <text evidence="9">The sequence shown here is derived from an EMBL/GenBank/DDBJ whole genome shotgun (WGS) entry which is preliminary data.</text>
</comment>
<evidence type="ECO:0000313" key="10">
    <source>
        <dbReference type="Proteomes" id="UP001501476"/>
    </source>
</evidence>
<dbReference type="InterPro" id="IPR033479">
    <property type="entry name" value="dCache_1"/>
</dbReference>
<dbReference type="EMBL" id="BAAADG010000003">
    <property type="protein sequence ID" value="GAA0218524.1"/>
    <property type="molecule type" value="Genomic_DNA"/>
</dbReference>
<keyword evidence="3" id="KW-1003">Cell membrane</keyword>